<sequence length="152" mass="17724">MAHENTPYSYRQDALVPHFPDDKPIIVFDGMCVLCSGWVNFVLSHDTRAKFRLLSAQSELGQALYRHYGLSQTDFETNILIEDGKPWYRLDGSIRMAQGLGFPWSFGGVARFLPQSLKDWLYNLIASNRYKWFGRRDTCYLPDARFQERFLS</sequence>
<dbReference type="PANTHER" id="PTHR33639">
    <property type="entry name" value="THIOL-DISULFIDE OXIDOREDUCTASE DCC"/>
    <property type="match status" value="1"/>
</dbReference>
<dbReference type="InterPro" id="IPR007263">
    <property type="entry name" value="DCC1-like"/>
</dbReference>
<proteinExistence type="predicted"/>
<dbReference type="STRING" id="1484693.RS694_06580"/>
<gene>
    <name evidence="2" type="ORF">RS694_06580</name>
</gene>
<accession>A0A1P8K8A8</accession>
<feature type="transmembrane region" description="Helical" evidence="1">
    <location>
        <begin position="25"/>
        <end position="43"/>
    </location>
</feature>
<dbReference type="PANTHER" id="PTHR33639:SF2">
    <property type="entry name" value="DUF393 DOMAIN-CONTAINING PROTEIN"/>
    <property type="match status" value="1"/>
</dbReference>
<evidence type="ECO:0000256" key="1">
    <source>
        <dbReference type="SAM" id="Phobius"/>
    </source>
</evidence>
<evidence type="ECO:0000313" key="3">
    <source>
        <dbReference type="Proteomes" id="UP000186110"/>
    </source>
</evidence>
<dbReference type="RefSeq" id="WP_029707334.1">
    <property type="nucleotide sequence ID" value="NZ_CP019239.1"/>
</dbReference>
<organism evidence="2 3">
    <name type="scientific">Rhodoferax saidenbachensis</name>
    <dbReference type="NCBI Taxonomy" id="1484693"/>
    <lineage>
        <taxon>Bacteria</taxon>
        <taxon>Pseudomonadati</taxon>
        <taxon>Pseudomonadota</taxon>
        <taxon>Betaproteobacteria</taxon>
        <taxon>Burkholderiales</taxon>
        <taxon>Comamonadaceae</taxon>
        <taxon>Rhodoferax</taxon>
    </lineage>
</organism>
<keyword evidence="1" id="KW-0812">Transmembrane</keyword>
<protein>
    <submittedName>
        <fullName evidence="2">DUF393 domain-containing protein</fullName>
    </submittedName>
</protein>
<dbReference type="EMBL" id="CP019239">
    <property type="protein sequence ID" value="APW42233.1"/>
    <property type="molecule type" value="Genomic_DNA"/>
</dbReference>
<dbReference type="AlphaFoldDB" id="A0A1P8K8A8"/>
<dbReference type="KEGG" id="rsb:RS694_06580"/>
<dbReference type="Pfam" id="PF04134">
    <property type="entry name" value="DCC1-like"/>
    <property type="match status" value="1"/>
</dbReference>
<keyword evidence="3" id="KW-1185">Reference proteome</keyword>
<keyword evidence="1" id="KW-0472">Membrane</keyword>
<keyword evidence="1" id="KW-1133">Transmembrane helix</keyword>
<reference evidence="2 3" key="1">
    <citation type="submission" date="2017-01" db="EMBL/GenBank/DDBJ databases">
        <authorList>
            <person name="Mah S.A."/>
            <person name="Swanson W.J."/>
            <person name="Moy G.W."/>
            <person name="Vacquier V.D."/>
        </authorList>
    </citation>
    <scope>NUCLEOTIDE SEQUENCE [LARGE SCALE GENOMIC DNA]</scope>
    <source>
        <strain evidence="2 3">DSM 22694</strain>
    </source>
</reference>
<dbReference type="InterPro" id="IPR052927">
    <property type="entry name" value="DCC_oxidoreductase"/>
</dbReference>
<dbReference type="Proteomes" id="UP000186110">
    <property type="component" value="Chromosome"/>
</dbReference>
<evidence type="ECO:0000313" key="2">
    <source>
        <dbReference type="EMBL" id="APW42233.1"/>
    </source>
</evidence>
<dbReference type="GO" id="GO:0015035">
    <property type="term" value="F:protein-disulfide reductase activity"/>
    <property type="evidence" value="ECO:0007669"/>
    <property type="project" value="InterPro"/>
</dbReference>
<name>A0A1P8K8A8_9BURK</name>